<gene>
    <name evidence="2" type="ORF">NC797_15250</name>
</gene>
<dbReference type="EMBL" id="JAMQKB010000023">
    <property type="protein sequence ID" value="MDC3425864.1"/>
    <property type="molecule type" value="Genomic_DNA"/>
</dbReference>
<proteinExistence type="predicted"/>
<evidence type="ECO:0000313" key="2">
    <source>
        <dbReference type="EMBL" id="MDC3425864.1"/>
    </source>
</evidence>
<evidence type="ECO:0000256" key="1">
    <source>
        <dbReference type="SAM" id="Phobius"/>
    </source>
</evidence>
<protein>
    <submittedName>
        <fullName evidence="2">Uncharacterized protein</fullName>
    </submittedName>
</protein>
<sequence length="86" mass="10248">MRKWYRYGTRLPPPYPVYGRHPYMYYGGYGNPIHYRFHGPRYDNNRIIPNPNCFDRTHGISQNNDFIIIMVLFILLIIVGVVAYPP</sequence>
<accession>A0A9X3WYS4</accession>
<dbReference type="Proteomes" id="UP001145050">
    <property type="component" value="Unassembled WGS sequence"/>
</dbReference>
<feature type="transmembrane region" description="Helical" evidence="1">
    <location>
        <begin position="66"/>
        <end position="84"/>
    </location>
</feature>
<keyword evidence="3" id="KW-1185">Reference proteome</keyword>
<keyword evidence="1" id="KW-0812">Transmembrane</keyword>
<dbReference type="RefSeq" id="WP_272437683.1">
    <property type="nucleotide sequence ID" value="NZ_JAMQKB010000023.1"/>
</dbReference>
<reference evidence="2" key="1">
    <citation type="submission" date="2022-06" db="EMBL/GenBank/DDBJ databases">
        <title>Aquibacillus sp. a new bacterium isolated from soil saline samples.</title>
        <authorList>
            <person name="Galisteo C."/>
            <person name="De La Haba R."/>
            <person name="Sanchez-Porro C."/>
            <person name="Ventosa A."/>
        </authorList>
    </citation>
    <scope>NUCLEOTIDE SEQUENCE</scope>
    <source>
        <strain evidence="2">3ASR75-11</strain>
    </source>
</reference>
<organism evidence="2 3">
    <name type="scientific">Terrihalobacillus insolitus</name>
    <dbReference type="NCBI Taxonomy" id="2950438"/>
    <lineage>
        <taxon>Bacteria</taxon>
        <taxon>Bacillati</taxon>
        <taxon>Bacillota</taxon>
        <taxon>Bacilli</taxon>
        <taxon>Bacillales</taxon>
        <taxon>Bacillaceae</taxon>
        <taxon>Terrihalobacillus</taxon>
    </lineage>
</organism>
<dbReference type="AlphaFoldDB" id="A0A9X3WYS4"/>
<keyword evidence="1" id="KW-1133">Transmembrane helix</keyword>
<name>A0A9X3WYS4_9BACI</name>
<keyword evidence="1" id="KW-0472">Membrane</keyword>
<comment type="caution">
    <text evidence="2">The sequence shown here is derived from an EMBL/GenBank/DDBJ whole genome shotgun (WGS) entry which is preliminary data.</text>
</comment>
<evidence type="ECO:0000313" key="3">
    <source>
        <dbReference type="Proteomes" id="UP001145050"/>
    </source>
</evidence>